<sequence length="179" mass="20075">MRIDETEGELAAGAINDYDSDISEANDWSDEMKMAIAALGRGMGPLKIPSYRKRQDLDKAYRKRRRRVPMGIRPRTIMEAGTFRPMYRRVLKEFHPEMLLSQQSVIAVDDYMGLVLARLVQIASGLASNHYGGCLDARDIQTAVRLLFPDKLGILAVSSGTKAVTEMIQLDKNMNPNES</sequence>
<comment type="similarity">
    <text evidence="1">Belongs to the histone H2B family.</text>
</comment>
<protein>
    <submittedName>
        <fullName evidence="2">Histone-fold-containing protein</fullName>
    </submittedName>
</protein>
<dbReference type="AlphaFoldDB" id="A0A8H6HZ99"/>
<reference evidence="2 3" key="1">
    <citation type="submission" date="2020-07" db="EMBL/GenBank/DDBJ databases">
        <title>Comparative genomics of pyrophilous fungi reveals a link between fire events and developmental genes.</title>
        <authorList>
            <consortium name="DOE Joint Genome Institute"/>
            <person name="Steindorff A.S."/>
            <person name="Carver A."/>
            <person name="Calhoun S."/>
            <person name="Stillman K."/>
            <person name="Liu H."/>
            <person name="Lipzen A."/>
            <person name="Pangilinan J."/>
            <person name="Labutti K."/>
            <person name="Bruns T.D."/>
            <person name="Grigoriev I.V."/>
        </authorList>
    </citation>
    <scope>NUCLEOTIDE SEQUENCE [LARGE SCALE GENOMIC DNA]</scope>
    <source>
        <strain evidence="2 3">CBS 144469</strain>
    </source>
</reference>
<keyword evidence="3" id="KW-1185">Reference proteome</keyword>
<dbReference type="OrthoDB" id="3125273at2759"/>
<comment type="caution">
    <text evidence="2">The sequence shown here is derived from an EMBL/GenBank/DDBJ whole genome shotgun (WGS) entry which is preliminary data.</text>
</comment>
<dbReference type="GO" id="GO:0003677">
    <property type="term" value="F:DNA binding"/>
    <property type="evidence" value="ECO:0007669"/>
    <property type="project" value="InterPro"/>
</dbReference>
<dbReference type="GO" id="GO:0046982">
    <property type="term" value="F:protein heterodimerization activity"/>
    <property type="evidence" value="ECO:0007669"/>
    <property type="project" value="InterPro"/>
</dbReference>
<dbReference type="GO" id="GO:0000786">
    <property type="term" value="C:nucleosome"/>
    <property type="evidence" value="ECO:0007669"/>
    <property type="project" value="InterPro"/>
</dbReference>
<gene>
    <name evidence="2" type="ORF">DFP72DRAFT_1169414</name>
</gene>
<dbReference type="EMBL" id="JACGCI010000028">
    <property type="protein sequence ID" value="KAF6755998.1"/>
    <property type="molecule type" value="Genomic_DNA"/>
</dbReference>
<dbReference type="InterPro" id="IPR009072">
    <property type="entry name" value="Histone-fold"/>
</dbReference>
<dbReference type="PANTHER" id="PTHR23428">
    <property type="entry name" value="HISTONE H2B"/>
    <property type="match status" value="1"/>
</dbReference>
<evidence type="ECO:0000313" key="2">
    <source>
        <dbReference type="EMBL" id="KAF6755998.1"/>
    </source>
</evidence>
<dbReference type="Proteomes" id="UP000521943">
    <property type="component" value="Unassembled WGS sequence"/>
</dbReference>
<accession>A0A8H6HZ99</accession>
<dbReference type="InterPro" id="IPR000558">
    <property type="entry name" value="Histone_H2B"/>
</dbReference>
<proteinExistence type="inferred from homology"/>
<name>A0A8H6HZ99_9AGAR</name>
<dbReference type="PRINTS" id="PR00621">
    <property type="entry name" value="HISTONEH2B"/>
</dbReference>
<dbReference type="SMART" id="SM00427">
    <property type="entry name" value="H2B"/>
    <property type="match status" value="1"/>
</dbReference>
<organism evidence="2 3">
    <name type="scientific">Ephemerocybe angulata</name>
    <dbReference type="NCBI Taxonomy" id="980116"/>
    <lineage>
        <taxon>Eukaryota</taxon>
        <taxon>Fungi</taxon>
        <taxon>Dikarya</taxon>
        <taxon>Basidiomycota</taxon>
        <taxon>Agaricomycotina</taxon>
        <taxon>Agaricomycetes</taxon>
        <taxon>Agaricomycetidae</taxon>
        <taxon>Agaricales</taxon>
        <taxon>Agaricineae</taxon>
        <taxon>Psathyrellaceae</taxon>
        <taxon>Ephemerocybe</taxon>
    </lineage>
</organism>
<dbReference type="Gene3D" id="1.10.20.10">
    <property type="entry name" value="Histone, subunit A"/>
    <property type="match status" value="1"/>
</dbReference>
<evidence type="ECO:0000313" key="3">
    <source>
        <dbReference type="Proteomes" id="UP000521943"/>
    </source>
</evidence>
<evidence type="ECO:0000256" key="1">
    <source>
        <dbReference type="ARBA" id="ARBA00006846"/>
    </source>
</evidence>
<dbReference type="SUPFAM" id="SSF47113">
    <property type="entry name" value="Histone-fold"/>
    <property type="match status" value="1"/>
</dbReference>
<dbReference type="GO" id="GO:0030527">
    <property type="term" value="F:structural constituent of chromatin"/>
    <property type="evidence" value="ECO:0007669"/>
    <property type="project" value="InterPro"/>
</dbReference>